<sequence>MDNHQAICPNAGRVKKYCPFVVIKHVQAPLEPDIKLVLERCQICGEMRSSYQKVREN</sequence>
<organism evidence="1 2">
    <name type="scientific">Endozoicomonas lisbonensis</name>
    <dbReference type="NCBI Taxonomy" id="3120522"/>
    <lineage>
        <taxon>Bacteria</taxon>
        <taxon>Pseudomonadati</taxon>
        <taxon>Pseudomonadota</taxon>
        <taxon>Gammaproteobacteria</taxon>
        <taxon>Oceanospirillales</taxon>
        <taxon>Endozoicomonadaceae</taxon>
        <taxon>Endozoicomonas</taxon>
    </lineage>
</organism>
<protein>
    <recommendedName>
        <fullName evidence="3">4Fe-4S ferredoxin-type domain-containing protein</fullName>
    </recommendedName>
</protein>
<evidence type="ECO:0008006" key="3">
    <source>
        <dbReference type="Google" id="ProtNLM"/>
    </source>
</evidence>
<dbReference type="RefSeq" id="WP_354011457.1">
    <property type="nucleotide sequence ID" value="NZ_JBEWTA010000002.1"/>
</dbReference>
<accession>A0ABV2SRQ9</accession>
<evidence type="ECO:0000313" key="1">
    <source>
        <dbReference type="EMBL" id="MET4759568.1"/>
    </source>
</evidence>
<name>A0ABV2SRQ9_9GAMM</name>
<keyword evidence="2" id="KW-1185">Reference proteome</keyword>
<gene>
    <name evidence="1" type="ORF">V5J35_004887</name>
</gene>
<dbReference type="Proteomes" id="UP001549366">
    <property type="component" value="Unassembled WGS sequence"/>
</dbReference>
<reference evidence="1 2" key="1">
    <citation type="submission" date="2024-06" db="EMBL/GenBank/DDBJ databases">
        <title>Genomic Encyclopedia of Type Strains, Phase V (KMG-V): Genome sequencing to study the core and pangenomes of soil and plant-associated prokaryotes.</title>
        <authorList>
            <person name="Whitman W."/>
        </authorList>
    </citation>
    <scope>NUCLEOTIDE SEQUENCE [LARGE SCALE GENOMIC DNA]</scope>
    <source>
        <strain evidence="1 2">NE40</strain>
    </source>
</reference>
<evidence type="ECO:0000313" key="2">
    <source>
        <dbReference type="Proteomes" id="UP001549366"/>
    </source>
</evidence>
<dbReference type="EMBL" id="JBEWTB010000003">
    <property type="protein sequence ID" value="MET4759568.1"/>
    <property type="molecule type" value="Genomic_DNA"/>
</dbReference>
<comment type="caution">
    <text evidence="1">The sequence shown here is derived from an EMBL/GenBank/DDBJ whole genome shotgun (WGS) entry which is preliminary data.</text>
</comment>
<proteinExistence type="predicted"/>